<name>A0A915BK09_PARUN</name>
<keyword evidence="2" id="KW-0472">Membrane</keyword>
<feature type="compositionally biased region" description="Basic and acidic residues" evidence="1">
    <location>
        <begin position="115"/>
        <end position="149"/>
    </location>
</feature>
<keyword evidence="2" id="KW-1133">Transmembrane helix</keyword>
<dbReference type="AlphaFoldDB" id="A0A915BK09"/>
<evidence type="ECO:0000313" key="5">
    <source>
        <dbReference type="WBParaSite" id="PgR043_g093_t02"/>
    </source>
</evidence>
<feature type="compositionally biased region" description="Basic and acidic residues" evidence="1">
    <location>
        <begin position="314"/>
        <end position="333"/>
    </location>
</feature>
<evidence type="ECO:0000313" key="4">
    <source>
        <dbReference type="WBParaSite" id="PgR043_g093_t01"/>
    </source>
</evidence>
<reference evidence="4 5" key="1">
    <citation type="submission" date="2022-11" db="UniProtKB">
        <authorList>
            <consortium name="WormBaseParasite"/>
        </authorList>
    </citation>
    <scope>IDENTIFICATION</scope>
</reference>
<dbReference type="WBParaSite" id="PgR043_g093_t02">
    <property type="protein sequence ID" value="PgR043_g093_t02"/>
    <property type="gene ID" value="PgR043_g093"/>
</dbReference>
<feature type="compositionally biased region" description="Basic residues" evidence="1">
    <location>
        <begin position="150"/>
        <end position="168"/>
    </location>
</feature>
<evidence type="ECO:0000256" key="2">
    <source>
        <dbReference type="SAM" id="Phobius"/>
    </source>
</evidence>
<dbReference type="WBParaSite" id="PgR043_g093_t01">
    <property type="protein sequence ID" value="PgR043_g093_t01"/>
    <property type="gene ID" value="PgR043_g093"/>
</dbReference>
<feature type="region of interest" description="Disordered" evidence="1">
    <location>
        <begin position="78"/>
        <end position="372"/>
    </location>
</feature>
<feature type="compositionally biased region" description="Basic and acidic residues" evidence="1">
    <location>
        <begin position="460"/>
        <end position="472"/>
    </location>
</feature>
<sequence length="541" mass="62300">YWTVGSRSIACSCEEKTTIVRKMFATIDARPHFDCFGDQCANIIAEENIHSHLFVLINIALIMCPSILLSISCTRKKPSKLEHTKHKKERKDSEENNGTEEQEKKTNTEQLPTTTEEKKDSIEMHSPRNARQDRKRDEDYNIESKEAPRKSSRKAKPQDRKRTKTKMKPFKESASAKHIRPKADAERVGTSSHDIHAEHKKRRDEDDRMERNTRNSHEETKLSRVEDAGRLEKLKRRESLGRSRSRRKKSHAPFVADAKDDFNRGGSALERRQYRKDGKAKSKLRPNREGRMPTGNEGKTDEKPDLQTSTAYDDFVKSGDQENLKSASIDHFDNSIQPWESCEQIQREPRPPRDRLREGEAGSAANEIDRKIQPRRFVMGEKEMQIARGSRAGRHEYKTMDDVPSDWGSDHSVHAKQSVLRRGQPKIRKANVDHYKLDMKRRGRSASHYKPSTAAAKLRGSKEFNYKDEKQSNGDGIKQWNNLGDNMSTDMVQSMPTQNESEMDKIGNQENCHDRSPLTMRTEETQPSHLEQPYANIGKAV</sequence>
<organism evidence="3 5">
    <name type="scientific">Parascaris univalens</name>
    <name type="common">Nematode worm</name>
    <dbReference type="NCBI Taxonomy" id="6257"/>
    <lineage>
        <taxon>Eukaryota</taxon>
        <taxon>Metazoa</taxon>
        <taxon>Ecdysozoa</taxon>
        <taxon>Nematoda</taxon>
        <taxon>Chromadorea</taxon>
        <taxon>Rhabditida</taxon>
        <taxon>Spirurina</taxon>
        <taxon>Ascaridomorpha</taxon>
        <taxon>Ascaridoidea</taxon>
        <taxon>Ascarididae</taxon>
        <taxon>Parascaris</taxon>
    </lineage>
</organism>
<protein>
    <submittedName>
        <fullName evidence="4 5">Uncharacterized protein</fullName>
    </submittedName>
</protein>
<feature type="compositionally biased region" description="Basic and acidic residues" evidence="1">
    <location>
        <begin position="345"/>
        <end position="360"/>
    </location>
</feature>
<feature type="compositionally biased region" description="Basic and acidic residues" evidence="1">
    <location>
        <begin position="502"/>
        <end position="526"/>
    </location>
</feature>
<keyword evidence="2" id="KW-0812">Transmembrane</keyword>
<keyword evidence="3" id="KW-1185">Reference proteome</keyword>
<accession>A0A915BK09</accession>
<dbReference type="Proteomes" id="UP000887569">
    <property type="component" value="Unplaced"/>
</dbReference>
<feature type="transmembrane region" description="Helical" evidence="2">
    <location>
        <begin position="53"/>
        <end position="71"/>
    </location>
</feature>
<feature type="region of interest" description="Disordered" evidence="1">
    <location>
        <begin position="387"/>
        <end position="477"/>
    </location>
</feature>
<evidence type="ECO:0000256" key="1">
    <source>
        <dbReference type="SAM" id="MobiDB-lite"/>
    </source>
</evidence>
<evidence type="ECO:0000313" key="3">
    <source>
        <dbReference type="Proteomes" id="UP000887569"/>
    </source>
</evidence>
<proteinExistence type="predicted"/>
<feature type="region of interest" description="Disordered" evidence="1">
    <location>
        <begin position="495"/>
        <end position="541"/>
    </location>
</feature>
<feature type="compositionally biased region" description="Basic and acidic residues" evidence="1">
    <location>
        <begin position="430"/>
        <end position="440"/>
    </location>
</feature>
<feature type="compositionally biased region" description="Basic and acidic residues" evidence="1">
    <location>
        <begin position="169"/>
        <end position="241"/>
    </location>
</feature>
<feature type="compositionally biased region" description="Basic residues" evidence="1">
    <location>
        <begin position="78"/>
        <end position="89"/>
    </location>
</feature>
<feature type="compositionally biased region" description="Basic and acidic residues" evidence="1">
    <location>
        <begin position="257"/>
        <end position="291"/>
    </location>
</feature>